<reference evidence="2" key="1">
    <citation type="journal article" date="2019" name="bioRxiv">
        <title>The Genome of the Zebra Mussel, Dreissena polymorpha: A Resource for Invasive Species Research.</title>
        <authorList>
            <person name="McCartney M.A."/>
            <person name="Auch B."/>
            <person name="Kono T."/>
            <person name="Mallez S."/>
            <person name="Zhang Y."/>
            <person name="Obille A."/>
            <person name="Becker A."/>
            <person name="Abrahante J.E."/>
            <person name="Garbe J."/>
            <person name="Badalamenti J.P."/>
            <person name="Herman A."/>
            <person name="Mangelson H."/>
            <person name="Liachko I."/>
            <person name="Sullivan S."/>
            <person name="Sone E.D."/>
            <person name="Koren S."/>
            <person name="Silverstein K.A.T."/>
            <person name="Beckman K.B."/>
            <person name="Gohl D.M."/>
        </authorList>
    </citation>
    <scope>NUCLEOTIDE SEQUENCE</scope>
    <source>
        <strain evidence="2">Duluth1</strain>
        <tissue evidence="2">Whole animal</tissue>
    </source>
</reference>
<keyword evidence="3" id="KW-1185">Reference proteome</keyword>
<reference evidence="2" key="2">
    <citation type="submission" date="2020-11" db="EMBL/GenBank/DDBJ databases">
        <authorList>
            <person name="McCartney M.A."/>
            <person name="Auch B."/>
            <person name="Kono T."/>
            <person name="Mallez S."/>
            <person name="Becker A."/>
            <person name="Gohl D.M."/>
            <person name="Silverstein K.A.T."/>
            <person name="Koren S."/>
            <person name="Bechman K.B."/>
            <person name="Herman A."/>
            <person name="Abrahante J.E."/>
            <person name="Garbe J."/>
        </authorList>
    </citation>
    <scope>NUCLEOTIDE SEQUENCE</scope>
    <source>
        <strain evidence="2">Duluth1</strain>
        <tissue evidence="2">Whole animal</tissue>
    </source>
</reference>
<feature type="region of interest" description="Disordered" evidence="1">
    <location>
        <begin position="62"/>
        <end position="92"/>
    </location>
</feature>
<accession>A0A9D4I2D4</accession>
<evidence type="ECO:0000313" key="2">
    <source>
        <dbReference type="EMBL" id="KAH3741729.1"/>
    </source>
</evidence>
<feature type="compositionally biased region" description="Polar residues" evidence="1">
    <location>
        <begin position="64"/>
        <end position="80"/>
    </location>
</feature>
<comment type="caution">
    <text evidence="2">The sequence shown here is derived from an EMBL/GenBank/DDBJ whole genome shotgun (WGS) entry which is preliminary data.</text>
</comment>
<evidence type="ECO:0000313" key="3">
    <source>
        <dbReference type="Proteomes" id="UP000828390"/>
    </source>
</evidence>
<protein>
    <submittedName>
        <fullName evidence="2">Uncharacterized protein</fullName>
    </submittedName>
</protein>
<name>A0A9D4I2D4_DREPO</name>
<dbReference type="AlphaFoldDB" id="A0A9D4I2D4"/>
<evidence type="ECO:0000256" key="1">
    <source>
        <dbReference type="SAM" id="MobiDB-lite"/>
    </source>
</evidence>
<gene>
    <name evidence="2" type="ORF">DPMN_048454</name>
</gene>
<organism evidence="2 3">
    <name type="scientific">Dreissena polymorpha</name>
    <name type="common">Zebra mussel</name>
    <name type="synonym">Mytilus polymorpha</name>
    <dbReference type="NCBI Taxonomy" id="45954"/>
    <lineage>
        <taxon>Eukaryota</taxon>
        <taxon>Metazoa</taxon>
        <taxon>Spiralia</taxon>
        <taxon>Lophotrochozoa</taxon>
        <taxon>Mollusca</taxon>
        <taxon>Bivalvia</taxon>
        <taxon>Autobranchia</taxon>
        <taxon>Heteroconchia</taxon>
        <taxon>Euheterodonta</taxon>
        <taxon>Imparidentia</taxon>
        <taxon>Neoheterodontei</taxon>
        <taxon>Myida</taxon>
        <taxon>Dreissenoidea</taxon>
        <taxon>Dreissenidae</taxon>
        <taxon>Dreissena</taxon>
    </lineage>
</organism>
<sequence>MVFLEAAASPSPAFHFFSLRGKMNFNYRLLSKIIRTSIKAIRAVLKSKAVCCNTNFKLPPSQRAHAQNASLSTLASPLNQRSRHRSLPFYQR</sequence>
<dbReference type="EMBL" id="JAIWYP010000011">
    <property type="protein sequence ID" value="KAH3741729.1"/>
    <property type="molecule type" value="Genomic_DNA"/>
</dbReference>
<dbReference type="Proteomes" id="UP000828390">
    <property type="component" value="Unassembled WGS sequence"/>
</dbReference>
<proteinExistence type="predicted"/>